<feature type="compositionally biased region" description="Basic and acidic residues" evidence="1">
    <location>
        <begin position="51"/>
        <end position="61"/>
    </location>
</feature>
<dbReference type="AlphaFoldDB" id="A0A4U3LSE9"/>
<sequence length="333" mass="36350">MRVFVCAACEQPLTAPLSRVAFPWHALTQWGHQLLRGQLLEPKTYVVDPGRDGPRWRRWQDETPEPPGAPLPRREDAGGVGICLGDIRGTVFLPDRLDGYCCGLMDVMACESCGVPVARLIDDCGHWQVVWLDPGAVRATGTDDAALPWDEIGDAFDRDPSEIHDAEWSVMAGRVTARLLAASGGVRLAMPAGTEILGDVLDLLLPAGPGGRTVALAGPGRPATPGADVALVPEHPQTEEIWRGDVATPIAVPWAVWRCLAFPADARRLLIAGPSIPRAALLDDPTLMSRFHVTPDLTAFITTLATSPEVREPWLRAVYDRYADKWRPSWPFW</sequence>
<comment type="caution">
    <text evidence="2">The sequence shown here is derived from an EMBL/GenBank/DDBJ whole genome shotgun (WGS) entry which is preliminary data.</text>
</comment>
<name>A0A4U3LSE9_9ACTN</name>
<evidence type="ECO:0000313" key="3">
    <source>
        <dbReference type="Proteomes" id="UP000308705"/>
    </source>
</evidence>
<dbReference type="RefSeq" id="WP_137251616.1">
    <property type="nucleotide sequence ID" value="NZ_SZQA01000063.1"/>
</dbReference>
<gene>
    <name evidence="2" type="ORF">FDA94_36615</name>
</gene>
<evidence type="ECO:0000313" key="2">
    <source>
        <dbReference type="EMBL" id="TKK78915.1"/>
    </source>
</evidence>
<keyword evidence="3" id="KW-1185">Reference proteome</keyword>
<evidence type="ECO:0000256" key="1">
    <source>
        <dbReference type="SAM" id="MobiDB-lite"/>
    </source>
</evidence>
<feature type="region of interest" description="Disordered" evidence="1">
    <location>
        <begin position="51"/>
        <end position="75"/>
    </location>
</feature>
<dbReference type="OrthoDB" id="3280727at2"/>
<dbReference type="EMBL" id="SZQA01000063">
    <property type="protein sequence ID" value="TKK78915.1"/>
    <property type="molecule type" value="Genomic_DNA"/>
</dbReference>
<reference evidence="2 3" key="1">
    <citation type="submission" date="2019-04" db="EMBL/GenBank/DDBJ databases">
        <title>Herbidospora sp. NEAU-GS14.nov., a novel actinomycete isolated from soil.</title>
        <authorList>
            <person name="Han L."/>
        </authorList>
    </citation>
    <scope>NUCLEOTIDE SEQUENCE [LARGE SCALE GENOMIC DNA]</scope>
    <source>
        <strain evidence="2 3">NEAU-GS14</strain>
    </source>
</reference>
<proteinExistence type="predicted"/>
<accession>A0A4U3LSE9</accession>
<protein>
    <submittedName>
        <fullName evidence="2">Uncharacterized protein</fullName>
    </submittedName>
</protein>
<dbReference type="Proteomes" id="UP000308705">
    <property type="component" value="Unassembled WGS sequence"/>
</dbReference>
<organism evidence="2 3">
    <name type="scientific">Herbidospora galbida</name>
    <dbReference type="NCBI Taxonomy" id="2575442"/>
    <lineage>
        <taxon>Bacteria</taxon>
        <taxon>Bacillati</taxon>
        <taxon>Actinomycetota</taxon>
        <taxon>Actinomycetes</taxon>
        <taxon>Streptosporangiales</taxon>
        <taxon>Streptosporangiaceae</taxon>
        <taxon>Herbidospora</taxon>
    </lineage>
</organism>